<evidence type="ECO:0000313" key="10">
    <source>
        <dbReference type="EMBL" id="ASU84316.1"/>
    </source>
</evidence>
<comment type="function">
    <text evidence="7">Catalyzes the anaerobic formation of alpha-ketobutyrate and ammonia from threonine in a two-step reaction. The first step involved a dehydration of threonine and a production of enamine intermediates (aminocrotonate), which tautomerizes to its imine form (iminobutyrate). Both intermediates are unstable and short-lived. The second step is the nonenzymatic hydrolysis of the enamine/imine intermediates to form 2-ketobutyrate and free ammonia. In the low water environment of the cell, the second step is accelerated by RidA.</text>
</comment>
<comment type="catalytic activity">
    <reaction evidence="1">
        <text>L-threonine = 2-oxobutanoate + NH4(+)</text>
        <dbReference type="Rhea" id="RHEA:22108"/>
        <dbReference type="ChEBI" id="CHEBI:16763"/>
        <dbReference type="ChEBI" id="CHEBI:28938"/>
        <dbReference type="ChEBI" id="CHEBI:57926"/>
        <dbReference type="EC" id="4.3.1.19"/>
    </reaction>
</comment>
<evidence type="ECO:0000256" key="7">
    <source>
        <dbReference type="ARBA" id="ARBA00025527"/>
    </source>
</evidence>
<dbReference type="PANTHER" id="PTHR48078">
    <property type="entry name" value="THREONINE DEHYDRATASE, MITOCHONDRIAL-RELATED"/>
    <property type="match status" value="1"/>
</dbReference>
<evidence type="ECO:0000256" key="8">
    <source>
        <dbReference type="ARBA" id="ARBA00031427"/>
    </source>
</evidence>
<dbReference type="AlphaFoldDB" id="A0A223S880"/>
<evidence type="ECO:0000256" key="1">
    <source>
        <dbReference type="ARBA" id="ARBA00001274"/>
    </source>
</evidence>
<evidence type="ECO:0000256" key="4">
    <source>
        <dbReference type="ARBA" id="ARBA00012096"/>
    </source>
</evidence>
<protein>
    <recommendedName>
        <fullName evidence="4">threonine ammonia-lyase</fullName>
        <ecNumber evidence="4">4.3.1.19</ecNumber>
    </recommendedName>
    <alternativeName>
        <fullName evidence="8">Threonine deaminase</fullName>
    </alternativeName>
</protein>
<evidence type="ECO:0000256" key="5">
    <source>
        <dbReference type="ARBA" id="ARBA00022898"/>
    </source>
</evidence>
<dbReference type="FunFam" id="3.40.50.1100:FF:000005">
    <property type="entry name" value="Threonine dehydratase catabolic"/>
    <property type="match status" value="1"/>
</dbReference>
<dbReference type="PROSITE" id="PS00165">
    <property type="entry name" value="DEHYDRATASE_SER_THR"/>
    <property type="match status" value="1"/>
</dbReference>
<name>A0A223S880_9ACTN</name>
<comment type="cofactor">
    <cofactor evidence="2">
        <name>pyridoxal 5'-phosphate</name>
        <dbReference type="ChEBI" id="CHEBI:597326"/>
    </cofactor>
</comment>
<feature type="domain" description="Tryptophan synthase beta chain-like PALP" evidence="9">
    <location>
        <begin position="44"/>
        <end position="325"/>
    </location>
</feature>
<dbReference type="CDD" id="cd01562">
    <property type="entry name" value="Thr-dehyd"/>
    <property type="match status" value="1"/>
</dbReference>
<dbReference type="GO" id="GO:0006565">
    <property type="term" value="P:L-serine catabolic process"/>
    <property type="evidence" value="ECO:0007669"/>
    <property type="project" value="TreeGrafter"/>
</dbReference>
<evidence type="ECO:0000256" key="3">
    <source>
        <dbReference type="ARBA" id="ARBA00010869"/>
    </source>
</evidence>
<keyword evidence="6" id="KW-0456">Lyase</keyword>
<reference evidence="10 11" key="1">
    <citation type="submission" date="2017-08" db="EMBL/GenBank/DDBJ databases">
        <title>The complete genome sequence of Nocardiopsis gilva YIM 90087.</title>
        <authorList>
            <person name="Yin M."/>
            <person name="Tang S."/>
        </authorList>
    </citation>
    <scope>NUCLEOTIDE SEQUENCE [LARGE SCALE GENOMIC DNA]</scope>
    <source>
        <strain evidence="10 11">YIM 90087</strain>
    </source>
</reference>
<keyword evidence="11" id="KW-1185">Reference proteome</keyword>
<dbReference type="PANTHER" id="PTHR48078:SF6">
    <property type="entry name" value="L-THREONINE DEHYDRATASE CATABOLIC TDCB"/>
    <property type="match status" value="1"/>
</dbReference>
<sequence length="345" mass="35221">MERPETQLISLADIRAAADRIKAGGVARAAPTEGGGVRSGAGNVLRTPLLSLPVPRLDGPLWLKAENLQPVGAFKIRGATNALALLDADARAAGVVTHSSGNHGRALAYAARAAKVRCIVVVPDGAPKVKTDAMRALGAELVVVDPADRLATARRVADERGLALIPPFDDARVIAGQGTIGLEILEDLPAVDTVLVPVGGGGLASGVATAVKELDPGTRVIGVEPELAADAAESLDAGERVVWPPERTERTIADGVRVGLSDLTFAHLRARLDGILTVTEQEIRAAMGTIAREAHVVAEPSGAVATAAALSGRAPSGCTVAVVSGGNVAPALLAETILPEQADHR</sequence>
<dbReference type="GO" id="GO:0006567">
    <property type="term" value="P:L-threonine catabolic process"/>
    <property type="evidence" value="ECO:0007669"/>
    <property type="project" value="TreeGrafter"/>
</dbReference>
<dbReference type="Pfam" id="PF00291">
    <property type="entry name" value="PALP"/>
    <property type="match status" value="1"/>
</dbReference>
<gene>
    <name evidence="10" type="ORF">CDO52_17290</name>
</gene>
<dbReference type="InterPro" id="IPR036052">
    <property type="entry name" value="TrpB-like_PALP_sf"/>
</dbReference>
<accession>A0A223S880</accession>
<dbReference type="GO" id="GO:0009097">
    <property type="term" value="P:isoleucine biosynthetic process"/>
    <property type="evidence" value="ECO:0007669"/>
    <property type="project" value="TreeGrafter"/>
</dbReference>
<dbReference type="OrthoDB" id="9811476at2"/>
<dbReference type="KEGG" id="ngv:CDO52_17290"/>
<dbReference type="RefSeq" id="WP_094932531.1">
    <property type="nucleotide sequence ID" value="NZ_CP022753.1"/>
</dbReference>
<dbReference type="GO" id="GO:0004794">
    <property type="term" value="F:threonine deaminase activity"/>
    <property type="evidence" value="ECO:0007669"/>
    <property type="project" value="UniProtKB-EC"/>
</dbReference>
<proteinExistence type="inferred from homology"/>
<dbReference type="GO" id="GO:0003941">
    <property type="term" value="F:L-serine ammonia-lyase activity"/>
    <property type="evidence" value="ECO:0007669"/>
    <property type="project" value="TreeGrafter"/>
</dbReference>
<dbReference type="InterPro" id="IPR001926">
    <property type="entry name" value="TrpB-like_PALP"/>
</dbReference>
<dbReference type="EMBL" id="CP022753">
    <property type="protein sequence ID" value="ASU84316.1"/>
    <property type="molecule type" value="Genomic_DNA"/>
</dbReference>
<dbReference type="Proteomes" id="UP000215005">
    <property type="component" value="Chromosome"/>
</dbReference>
<evidence type="ECO:0000259" key="9">
    <source>
        <dbReference type="Pfam" id="PF00291"/>
    </source>
</evidence>
<dbReference type="InterPro" id="IPR050147">
    <property type="entry name" value="Ser/Thr_Dehydratase"/>
</dbReference>
<dbReference type="InterPro" id="IPR000634">
    <property type="entry name" value="Ser/Thr_deHydtase_PyrdxlP-BS"/>
</dbReference>
<evidence type="ECO:0000256" key="6">
    <source>
        <dbReference type="ARBA" id="ARBA00023239"/>
    </source>
</evidence>
<keyword evidence="5" id="KW-0663">Pyridoxal phosphate</keyword>
<evidence type="ECO:0000256" key="2">
    <source>
        <dbReference type="ARBA" id="ARBA00001933"/>
    </source>
</evidence>
<dbReference type="FunFam" id="3.40.50.1100:FF:000007">
    <property type="entry name" value="L-threonine dehydratase catabolic TdcB"/>
    <property type="match status" value="1"/>
</dbReference>
<dbReference type="GO" id="GO:0030170">
    <property type="term" value="F:pyridoxal phosphate binding"/>
    <property type="evidence" value="ECO:0007669"/>
    <property type="project" value="InterPro"/>
</dbReference>
<comment type="similarity">
    <text evidence="3">Belongs to the serine/threonine dehydratase family.</text>
</comment>
<dbReference type="SUPFAM" id="SSF53686">
    <property type="entry name" value="Tryptophan synthase beta subunit-like PLP-dependent enzymes"/>
    <property type="match status" value="1"/>
</dbReference>
<dbReference type="Gene3D" id="3.40.50.1100">
    <property type="match status" value="2"/>
</dbReference>
<evidence type="ECO:0000313" key="11">
    <source>
        <dbReference type="Proteomes" id="UP000215005"/>
    </source>
</evidence>
<dbReference type="EC" id="4.3.1.19" evidence="4"/>
<organism evidence="10 11">
    <name type="scientific">Nocardiopsis gilva YIM 90087</name>
    <dbReference type="NCBI Taxonomy" id="1235441"/>
    <lineage>
        <taxon>Bacteria</taxon>
        <taxon>Bacillati</taxon>
        <taxon>Actinomycetota</taxon>
        <taxon>Actinomycetes</taxon>
        <taxon>Streptosporangiales</taxon>
        <taxon>Nocardiopsidaceae</taxon>
        <taxon>Nocardiopsis</taxon>
    </lineage>
</organism>